<evidence type="ECO:0000259" key="7">
    <source>
        <dbReference type="PROSITE" id="PS50850"/>
    </source>
</evidence>
<comment type="subcellular location">
    <subcellularLocation>
        <location evidence="1">Cell membrane</location>
        <topology evidence="1">Multi-pass membrane protein</topology>
    </subcellularLocation>
</comment>
<evidence type="ECO:0000256" key="1">
    <source>
        <dbReference type="ARBA" id="ARBA00004651"/>
    </source>
</evidence>
<evidence type="ECO:0000256" key="3">
    <source>
        <dbReference type="ARBA" id="ARBA00022692"/>
    </source>
</evidence>
<gene>
    <name evidence="8" type="ORF">QDX21_12320</name>
</gene>
<name>A0AAJ6DEW3_9MICC</name>
<feature type="transmembrane region" description="Helical" evidence="6">
    <location>
        <begin position="302"/>
        <end position="320"/>
    </location>
</feature>
<feature type="domain" description="Major facilitator superfamily (MFS) profile" evidence="7">
    <location>
        <begin position="28"/>
        <end position="446"/>
    </location>
</feature>
<protein>
    <submittedName>
        <fullName evidence="8">MFS transporter</fullName>
    </submittedName>
</protein>
<sequence>MAHSSPHTLTGSDVVQNLPWKWNVQGRIFLIGGLGFMFDAWDVSLNGVLIPLLSEEWNLEPGQAAWIGTANLLGMAVGAFVWSTIADRIGRKAAFTATIATFALFTIAGVFATDIVTFAILRFIAGFGLGGAIPVDYALVGEFTPRRQRGRVLAAMDAWWPIGAALAGFVSAWLVGIFADWRPTMLVMVLPAILLIFVRLWVPESPMYLIRTNQHDKARHVIDRLVEATGAEPKPYQLETMTDVPTMSSGAIFDQLRRVWAYSWKITLSVWLLFLTIMFVYYVSLQWLPTFLIEAGYVESQAFITTGGMAAFGLVGALIATYSIERTGRRPLLAISAIIGSLLLVLLAMVLDIPSAVLPVILTYGMVIQVAIPVMYAYASEIYPTELRASGFGWASTISRISAGVGPLIFITALVPVLGLPGSFLVGAGTVVVAVIVMFVLAPETTGRKLEN</sequence>
<feature type="transmembrane region" description="Helical" evidence="6">
    <location>
        <begin position="185"/>
        <end position="202"/>
    </location>
</feature>
<feature type="transmembrane region" description="Helical" evidence="6">
    <location>
        <begin position="424"/>
        <end position="442"/>
    </location>
</feature>
<dbReference type="Proteomes" id="UP001224674">
    <property type="component" value="Chromosome"/>
</dbReference>
<dbReference type="AlphaFoldDB" id="A0AAJ6DEW3"/>
<evidence type="ECO:0000256" key="4">
    <source>
        <dbReference type="ARBA" id="ARBA00022989"/>
    </source>
</evidence>
<dbReference type="PROSITE" id="PS00217">
    <property type="entry name" value="SUGAR_TRANSPORT_2"/>
    <property type="match status" value="1"/>
</dbReference>
<keyword evidence="2" id="KW-0813">Transport</keyword>
<dbReference type="InterPro" id="IPR036259">
    <property type="entry name" value="MFS_trans_sf"/>
</dbReference>
<keyword evidence="3 6" id="KW-0812">Transmembrane</keyword>
<dbReference type="Gene3D" id="1.20.1250.20">
    <property type="entry name" value="MFS general substrate transporter like domains"/>
    <property type="match status" value="1"/>
</dbReference>
<dbReference type="PROSITE" id="PS50850">
    <property type="entry name" value="MFS"/>
    <property type="match status" value="1"/>
</dbReference>
<evidence type="ECO:0000313" key="8">
    <source>
        <dbReference type="EMBL" id="WGH93058.1"/>
    </source>
</evidence>
<feature type="transmembrane region" description="Helical" evidence="6">
    <location>
        <begin position="332"/>
        <end position="351"/>
    </location>
</feature>
<reference evidence="8 9" key="1">
    <citation type="submission" date="2023-03" db="EMBL/GenBank/DDBJ databases">
        <title>Complete genome sequences of several Auritidibacter ignavus strains isolated from ear infections.</title>
        <authorList>
            <person name="Baehr T."/>
            <person name="Baumhoegger A.M."/>
        </authorList>
    </citation>
    <scope>NUCLEOTIDE SEQUENCE [LARGE SCALE GENOMIC DNA]</scope>
    <source>
        <strain evidence="8 9">BABAE-6</strain>
    </source>
</reference>
<dbReference type="PANTHER" id="PTHR23511:SF34">
    <property type="entry name" value="SYNAPTIC VESICLE GLYCOPROTEIN 2"/>
    <property type="match status" value="1"/>
</dbReference>
<feature type="transmembrane region" description="Helical" evidence="6">
    <location>
        <begin position="64"/>
        <end position="82"/>
    </location>
</feature>
<evidence type="ECO:0000256" key="6">
    <source>
        <dbReference type="SAM" id="Phobius"/>
    </source>
</evidence>
<dbReference type="GO" id="GO:0005886">
    <property type="term" value="C:plasma membrane"/>
    <property type="evidence" value="ECO:0007669"/>
    <property type="project" value="UniProtKB-SubCell"/>
</dbReference>
<feature type="transmembrane region" description="Helical" evidence="6">
    <location>
        <begin position="94"/>
        <end position="113"/>
    </location>
</feature>
<dbReference type="SUPFAM" id="SSF103473">
    <property type="entry name" value="MFS general substrate transporter"/>
    <property type="match status" value="1"/>
</dbReference>
<keyword evidence="5 6" id="KW-0472">Membrane</keyword>
<dbReference type="InterPro" id="IPR011701">
    <property type="entry name" value="MFS"/>
</dbReference>
<keyword evidence="9" id="KW-1185">Reference proteome</keyword>
<feature type="transmembrane region" description="Helical" evidence="6">
    <location>
        <begin position="119"/>
        <end position="139"/>
    </location>
</feature>
<dbReference type="GO" id="GO:0022857">
    <property type="term" value="F:transmembrane transporter activity"/>
    <property type="evidence" value="ECO:0007669"/>
    <property type="project" value="InterPro"/>
</dbReference>
<dbReference type="InterPro" id="IPR020846">
    <property type="entry name" value="MFS_dom"/>
</dbReference>
<dbReference type="EMBL" id="CP122566">
    <property type="protein sequence ID" value="WGH93058.1"/>
    <property type="molecule type" value="Genomic_DNA"/>
</dbReference>
<organism evidence="8 9">
    <name type="scientific">Auritidibacter ignavus</name>
    <dbReference type="NCBI Taxonomy" id="678932"/>
    <lineage>
        <taxon>Bacteria</taxon>
        <taxon>Bacillati</taxon>
        <taxon>Actinomycetota</taxon>
        <taxon>Actinomycetes</taxon>
        <taxon>Micrococcales</taxon>
        <taxon>Micrococcaceae</taxon>
        <taxon>Auritidibacter</taxon>
    </lineage>
</organism>
<dbReference type="PANTHER" id="PTHR23511">
    <property type="entry name" value="SYNAPTIC VESICLE GLYCOPROTEIN 2"/>
    <property type="match status" value="1"/>
</dbReference>
<dbReference type="RefSeq" id="WP_110110237.1">
    <property type="nucleotide sequence ID" value="NZ_CP122561.1"/>
</dbReference>
<dbReference type="InterPro" id="IPR005829">
    <property type="entry name" value="Sugar_transporter_CS"/>
</dbReference>
<feature type="transmembrane region" description="Helical" evidence="6">
    <location>
        <begin position="357"/>
        <end position="379"/>
    </location>
</feature>
<feature type="transmembrane region" description="Helical" evidence="6">
    <location>
        <begin position="262"/>
        <end position="282"/>
    </location>
</feature>
<feature type="transmembrane region" description="Helical" evidence="6">
    <location>
        <begin position="391"/>
        <end position="418"/>
    </location>
</feature>
<dbReference type="Pfam" id="PF07690">
    <property type="entry name" value="MFS_1"/>
    <property type="match status" value="1"/>
</dbReference>
<feature type="transmembrane region" description="Helical" evidence="6">
    <location>
        <begin position="159"/>
        <end position="179"/>
    </location>
</feature>
<proteinExistence type="predicted"/>
<evidence type="ECO:0000256" key="2">
    <source>
        <dbReference type="ARBA" id="ARBA00022448"/>
    </source>
</evidence>
<evidence type="ECO:0000313" key="9">
    <source>
        <dbReference type="Proteomes" id="UP001224674"/>
    </source>
</evidence>
<accession>A0AAJ6DEW3</accession>
<keyword evidence="4 6" id="KW-1133">Transmembrane helix</keyword>
<evidence type="ECO:0000256" key="5">
    <source>
        <dbReference type="ARBA" id="ARBA00023136"/>
    </source>
</evidence>